<proteinExistence type="predicted"/>
<dbReference type="Proteomes" id="UP000008840">
    <property type="component" value="Chromosome"/>
</dbReference>
<evidence type="ECO:0000256" key="1">
    <source>
        <dbReference type="SAM" id="SignalP"/>
    </source>
</evidence>
<sequence length="168" mass="18387">MEAPMSLRIALGLLPLLLAAPHALSASPSKIEHLAWLAGCWQLDGQPPGAGEQWTSLAGNTLFGSSRSLREGRTVGFEFMQLRQHDDGRLVLTALPSGQNATDFNATRVDANEAVFENPANDFPQRIHYRRLDNQRAHARIEIAQDNPKQAMDFPMHRVACGAPTPAP</sequence>
<feature type="signal peptide" evidence="1">
    <location>
        <begin position="1"/>
        <end position="25"/>
    </location>
</feature>
<evidence type="ECO:0000259" key="2">
    <source>
        <dbReference type="Pfam" id="PF19780"/>
    </source>
</evidence>
<keyword evidence="1" id="KW-0732">Signal</keyword>
<organism evidence="3 4">
    <name type="scientific">Stenotrophomonas maltophilia (strain K279a)</name>
    <dbReference type="NCBI Taxonomy" id="522373"/>
    <lineage>
        <taxon>Bacteria</taxon>
        <taxon>Pseudomonadati</taxon>
        <taxon>Pseudomonadota</taxon>
        <taxon>Gammaproteobacteria</taxon>
        <taxon>Lysobacterales</taxon>
        <taxon>Lysobacteraceae</taxon>
        <taxon>Stenotrophomonas</taxon>
        <taxon>Stenotrophomonas maltophilia group</taxon>
    </lineage>
</organism>
<dbReference type="InterPro" id="IPR046232">
    <property type="entry name" value="DUF6265"/>
</dbReference>
<gene>
    <name evidence="3" type="ordered locus">Smlt1681</name>
</gene>
<evidence type="ECO:0000313" key="4">
    <source>
        <dbReference type="Proteomes" id="UP000008840"/>
    </source>
</evidence>
<feature type="chain" id="PRO_5002777411" description="DUF6265 domain-containing protein" evidence="1">
    <location>
        <begin position="26"/>
        <end position="168"/>
    </location>
</feature>
<reference evidence="3 4" key="1">
    <citation type="journal article" date="2008" name="Genome Biol.">
        <title>The complete genome, comparative and functional analysis of Stenotrophomonas maltophilia reveals an organism heavily shielded by drug resistance determinants.</title>
        <authorList>
            <person name="Crossman L.C."/>
            <person name="Gould V.C."/>
            <person name="Dow J.M."/>
            <person name="Vernikos G.S."/>
            <person name="Okazaki A."/>
            <person name="Sebaihia M."/>
            <person name="Saunders D."/>
            <person name="Arrowsmith C."/>
            <person name="Carver T."/>
            <person name="Peters N."/>
            <person name="Adlem E."/>
            <person name="Kerhornou A."/>
            <person name="Lord A."/>
            <person name="Murphy L."/>
            <person name="Seeger K."/>
            <person name="Squares R."/>
            <person name="Rutter S."/>
            <person name="Quail M.A."/>
            <person name="Rajandream M.A."/>
            <person name="Harris D."/>
            <person name="Churcher C."/>
            <person name="Bentley S.D."/>
            <person name="Parkhill J."/>
            <person name="Thomson N.R."/>
            <person name="Avison M.B."/>
        </authorList>
    </citation>
    <scope>NUCLEOTIDE SEQUENCE [LARGE SCALE GENOMIC DNA]</scope>
    <source>
        <strain evidence="3 4">K279a</strain>
    </source>
</reference>
<dbReference type="Pfam" id="PF19780">
    <property type="entry name" value="DUF6265"/>
    <property type="match status" value="1"/>
</dbReference>
<evidence type="ECO:0000313" key="3">
    <source>
        <dbReference type="EMBL" id="CAQ45207.1"/>
    </source>
</evidence>
<feature type="domain" description="DUF6265" evidence="2">
    <location>
        <begin position="35"/>
        <end position="142"/>
    </location>
</feature>
<accession>B2FK56</accession>
<dbReference type="EnsemblBacteria" id="CAQ45207">
    <property type="protein sequence ID" value="CAQ45207"/>
    <property type="gene ID" value="Smlt1681"/>
</dbReference>
<dbReference type="eggNOG" id="ENOG5032CA5">
    <property type="taxonomic scope" value="Bacteria"/>
</dbReference>
<dbReference type="EMBL" id="AM743169">
    <property type="protein sequence ID" value="CAQ45207.1"/>
    <property type="molecule type" value="Genomic_DNA"/>
</dbReference>
<dbReference type="AlphaFoldDB" id="B2FK56"/>
<name>B2FK56_STRMK</name>
<keyword evidence="4" id="KW-1185">Reference proteome</keyword>
<protein>
    <recommendedName>
        <fullName evidence="2">DUF6265 domain-containing protein</fullName>
    </recommendedName>
</protein>
<dbReference type="HOGENOM" id="CLU_128778_1_0_6"/>
<dbReference type="KEGG" id="sml:Smlt1681"/>